<dbReference type="Pfam" id="PF13850">
    <property type="entry name" value="ERGIC_N"/>
    <property type="match status" value="1"/>
</dbReference>
<sequence>MINLFPKIQDNQYNRQSWGGLLFVLTIICIIVFIWAEITNALQGTIQLQVDPAIDSRIRVNLDATIQAPCQALTLNIQDMMGSYLQDVQHTIIKTRIIDENLEYVKVKQNVNFTSCYGAELLIDQKCYSCQDVMMAFAQRRWRQPNFESIVQCVGKPTVQFDDSELQQFRQADLNHSKELELTKKELINVTATELFKQSIEVDDDEDDATEQIMTQEQRDKFKKALGQLSEISYNPMQWDEQRLKQEKGKQIDQLIGMLNISLDHIGGTLASQLRFADRERVLPFKNLTQDVKQLTEIYRQKCETNLKIFLNASYDNESTSEYFEIDMAKDQCSIPIYYSTKDDIMLIQVQNHQIEWQINTSVMMSQFVFFIEKLLVINEEYNYNYQPNSMLDRAYNQFRISVYVHVKQIKNSIVKNTRLLFSESFQVEQPSQQYIEVSDIEEQIDEACRFFGYFYIKKVPGIFAIQSNKPAMELINKTFQGNHSFKLSFGDQPSNQRETYSQFSSKYYLKLVTTSNIDIWNNQNNFYTFTQQRSLYNETIAPFIEFQYEFDPISMTIQSTSITNYLVIVFAVIGGVFAVSKYIAGILNMLI</sequence>
<dbReference type="PANTHER" id="PTHR10984:SF25">
    <property type="entry name" value="ENDOPLASMIC RETICULUM-GOLGI INTERMEDIATE COMPARTMENT PROTEIN 3"/>
    <property type="match status" value="1"/>
</dbReference>
<evidence type="ECO:0000313" key="9">
    <source>
        <dbReference type="EMBL" id="CAD8072131.1"/>
    </source>
</evidence>
<dbReference type="InterPro" id="IPR045888">
    <property type="entry name" value="Erv"/>
</dbReference>
<keyword evidence="4 6" id="KW-1133">Transmembrane helix</keyword>
<keyword evidence="10" id="KW-1185">Reference proteome</keyword>
<evidence type="ECO:0000259" key="8">
    <source>
        <dbReference type="Pfam" id="PF13850"/>
    </source>
</evidence>
<dbReference type="GO" id="GO:0016020">
    <property type="term" value="C:membrane"/>
    <property type="evidence" value="ECO:0007669"/>
    <property type="project" value="UniProtKB-SubCell"/>
</dbReference>
<feature type="domain" description="Endoplasmic reticulum vesicle transporter C-terminal" evidence="7">
    <location>
        <begin position="116"/>
        <end position="158"/>
    </location>
</feature>
<dbReference type="Pfam" id="PF07970">
    <property type="entry name" value="COPIIcoated_ERV"/>
    <property type="match status" value="2"/>
</dbReference>
<comment type="caution">
    <text evidence="9">The sequence shown here is derived from an EMBL/GenBank/DDBJ whole genome shotgun (WGS) entry which is preliminary data.</text>
</comment>
<dbReference type="GO" id="GO:0005783">
    <property type="term" value="C:endoplasmic reticulum"/>
    <property type="evidence" value="ECO:0007669"/>
    <property type="project" value="TreeGrafter"/>
</dbReference>
<dbReference type="InterPro" id="IPR012936">
    <property type="entry name" value="Erv_C"/>
</dbReference>
<keyword evidence="3 6" id="KW-0812">Transmembrane</keyword>
<dbReference type="InterPro" id="IPR039542">
    <property type="entry name" value="Erv_N"/>
</dbReference>
<feature type="transmembrane region" description="Helical" evidence="6">
    <location>
        <begin position="20"/>
        <end position="38"/>
    </location>
</feature>
<feature type="domain" description="Endoplasmic reticulum vesicle transporter N-terminal" evidence="8">
    <location>
        <begin position="3"/>
        <end position="83"/>
    </location>
</feature>
<dbReference type="EMBL" id="CAJJDM010000048">
    <property type="protein sequence ID" value="CAD8072131.1"/>
    <property type="molecule type" value="Genomic_DNA"/>
</dbReference>
<evidence type="ECO:0000256" key="6">
    <source>
        <dbReference type="SAM" id="Phobius"/>
    </source>
</evidence>
<comment type="similarity">
    <text evidence="2">Belongs to the ERGIC family.</text>
</comment>
<keyword evidence="5 6" id="KW-0472">Membrane</keyword>
<dbReference type="OMA" id="DATEQIM"/>
<dbReference type="Proteomes" id="UP000688137">
    <property type="component" value="Unassembled WGS sequence"/>
</dbReference>
<gene>
    <name evidence="9" type="ORF">PPRIM_AZ9-3.1.T0480243</name>
</gene>
<feature type="domain" description="Endoplasmic reticulum vesicle transporter C-terminal" evidence="7">
    <location>
        <begin position="424"/>
        <end position="584"/>
    </location>
</feature>
<reference evidence="9" key="1">
    <citation type="submission" date="2021-01" db="EMBL/GenBank/DDBJ databases">
        <authorList>
            <consortium name="Genoscope - CEA"/>
            <person name="William W."/>
        </authorList>
    </citation>
    <scope>NUCLEOTIDE SEQUENCE</scope>
</reference>
<evidence type="ECO:0000313" key="10">
    <source>
        <dbReference type="Proteomes" id="UP000688137"/>
    </source>
</evidence>
<name>A0A8S1M2L7_PARPR</name>
<evidence type="ECO:0000256" key="2">
    <source>
        <dbReference type="ARBA" id="ARBA00005648"/>
    </source>
</evidence>
<dbReference type="PANTHER" id="PTHR10984">
    <property type="entry name" value="ENDOPLASMIC RETICULUM-GOLGI INTERMEDIATE COMPARTMENT PROTEIN"/>
    <property type="match status" value="1"/>
</dbReference>
<evidence type="ECO:0000256" key="5">
    <source>
        <dbReference type="ARBA" id="ARBA00023136"/>
    </source>
</evidence>
<dbReference type="AlphaFoldDB" id="A0A8S1M2L7"/>
<protein>
    <submittedName>
        <fullName evidence="9">Uncharacterized protein</fullName>
    </submittedName>
</protein>
<evidence type="ECO:0000256" key="1">
    <source>
        <dbReference type="ARBA" id="ARBA00004141"/>
    </source>
</evidence>
<comment type="subcellular location">
    <subcellularLocation>
        <location evidence="1">Membrane</location>
        <topology evidence="1">Multi-pass membrane protein</topology>
    </subcellularLocation>
</comment>
<evidence type="ECO:0000259" key="7">
    <source>
        <dbReference type="Pfam" id="PF07970"/>
    </source>
</evidence>
<proteinExistence type="inferred from homology"/>
<organism evidence="9 10">
    <name type="scientific">Paramecium primaurelia</name>
    <dbReference type="NCBI Taxonomy" id="5886"/>
    <lineage>
        <taxon>Eukaryota</taxon>
        <taxon>Sar</taxon>
        <taxon>Alveolata</taxon>
        <taxon>Ciliophora</taxon>
        <taxon>Intramacronucleata</taxon>
        <taxon>Oligohymenophorea</taxon>
        <taxon>Peniculida</taxon>
        <taxon>Parameciidae</taxon>
        <taxon>Paramecium</taxon>
    </lineage>
</organism>
<evidence type="ECO:0000256" key="4">
    <source>
        <dbReference type="ARBA" id="ARBA00022989"/>
    </source>
</evidence>
<dbReference type="GO" id="GO:0030134">
    <property type="term" value="C:COPII-coated ER to Golgi transport vesicle"/>
    <property type="evidence" value="ECO:0007669"/>
    <property type="project" value="TreeGrafter"/>
</dbReference>
<evidence type="ECO:0000256" key="3">
    <source>
        <dbReference type="ARBA" id="ARBA00022692"/>
    </source>
</evidence>
<feature type="transmembrane region" description="Helical" evidence="6">
    <location>
        <begin position="566"/>
        <end position="591"/>
    </location>
</feature>
<accession>A0A8S1M2L7</accession>